<evidence type="ECO:0000313" key="2">
    <source>
        <dbReference type="Proteomes" id="UP001161704"/>
    </source>
</evidence>
<proteinExistence type="predicted"/>
<comment type="caution">
    <text evidence="1">The sequence shown here is derived from an EMBL/GenBank/DDBJ whole genome shotgun (WGS) entry which is preliminary data.</text>
</comment>
<reference evidence="1" key="1">
    <citation type="submission" date="2022-09" db="EMBL/GenBank/DDBJ databases">
        <title>Intensive care unit water sources are persistently colonized with multi-drug resistant bacteria and are the site of extensive horizontal gene transfer of antibiotic resistance genes.</title>
        <authorList>
            <person name="Diorio-Toth L."/>
        </authorList>
    </citation>
    <scope>NUCLEOTIDE SEQUENCE</scope>
    <source>
        <strain evidence="1">GD03710</strain>
    </source>
</reference>
<sequence>MAQIKLPKPIYYDDLKNADTGHEMFSYLVLAADHYQVPMNWDMSYPEMAKAIQGQLQALDLDTAEASAQVEGMYCMMELVALINQKQPGDSQAKQRHVQRGAFKK</sequence>
<accession>A0A443XI96</accession>
<dbReference type="EMBL" id="JAOCIZ010000164">
    <property type="protein sequence ID" value="MDH1507809.1"/>
    <property type="molecule type" value="Genomic_DNA"/>
</dbReference>
<organism evidence="1 2">
    <name type="scientific">Aeromonas caviae</name>
    <name type="common">Aeromonas punctata</name>
    <dbReference type="NCBI Taxonomy" id="648"/>
    <lineage>
        <taxon>Bacteria</taxon>
        <taxon>Pseudomonadati</taxon>
        <taxon>Pseudomonadota</taxon>
        <taxon>Gammaproteobacteria</taxon>
        <taxon>Aeromonadales</taxon>
        <taxon>Aeromonadaceae</taxon>
        <taxon>Aeromonas</taxon>
    </lineage>
</organism>
<name>A0A443XI96_AERCA</name>
<gene>
    <name evidence="1" type="ORF">N5I20_22485</name>
</gene>
<dbReference type="RefSeq" id="WP_103828352.1">
    <property type="nucleotide sequence ID" value="NZ_CAWOMG010000178.1"/>
</dbReference>
<protein>
    <submittedName>
        <fullName evidence="1">Uncharacterized protein</fullName>
    </submittedName>
</protein>
<dbReference type="AlphaFoldDB" id="A0A443XI96"/>
<dbReference type="Proteomes" id="UP001161704">
    <property type="component" value="Unassembled WGS sequence"/>
</dbReference>
<evidence type="ECO:0000313" key="1">
    <source>
        <dbReference type="EMBL" id="MDH1507809.1"/>
    </source>
</evidence>